<dbReference type="SMART" id="SM00470">
    <property type="entry name" value="ParB"/>
    <property type="match status" value="1"/>
</dbReference>
<dbReference type="SUPFAM" id="SSF110849">
    <property type="entry name" value="ParB/Sulfiredoxin"/>
    <property type="match status" value="1"/>
</dbReference>
<dbReference type="Gene3D" id="3.90.1530.30">
    <property type="match status" value="1"/>
</dbReference>
<dbReference type="InterPro" id="IPR003115">
    <property type="entry name" value="ParB_N"/>
</dbReference>
<reference evidence="4" key="1">
    <citation type="submission" date="2023-07" db="EMBL/GenBank/DDBJ databases">
        <title>Characterization of two Paracoccaceae strains isolated from Phycosphere and proposal of Xinfangfangia lacusdiani sp. nov.</title>
        <authorList>
            <person name="Deng Y."/>
            <person name="Zhang Y.Q."/>
        </authorList>
    </citation>
    <scope>NUCLEOTIDE SEQUENCE [LARGE SCALE GENOMIC DNA]</scope>
    <source>
        <strain evidence="4">CPCC 101403</strain>
    </source>
</reference>
<protein>
    <submittedName>
        <fullName evidence="3">ParB/RepB/Spo0J family partition protein</fullName>
    </submittedName>
</protein>
<name>A0ABU3EFD3_9RHOB</name>
<dbReference type="Proteomes" id="UP001251085">
    <property type="component" value="Unassembled WGS sequence"/>
</dbReference>
<dbReference type="RefSeq" id="WP_311759245.1">
    <property type="nucleotide sequence ID" value="NZ_JAVRQI010000006.1"/>
</dbReference>
<feature type="compositionally biased region" description="Basic and acidic residues" evidence="1">
    <location>
        <begin position="293"/>
        <end position="303"/>
    </location>
</feature>
<evidence type="ECO:0000313" key="3">
    <source>
        <dbReference type="EMBL" id="MDT1062150.1"/>
    </source>
</evidence>
<dbReference type="Pfam" id="PF02195">
    <property type="entry name" value="ParB_N"/>
    <property type="match status" value="1"/>
</dbReference>
<comment type="caution">
    <text evidence="3">The sequence shown here is derived from an EMBL/GenBank/DDBJ whole genome shotgun (WGS) entry which is preliminary data.</text>
</comment>
<dbReference type="PANTHER" id="PTHR33375">
    <property type="entry name" value="CHROMOSOME-PARTITIONING PROTEIN PARB-RELATED"/>
    <property type="match status" value="1"/>
</dbReference>
<dbReference type="PANTHER" id="PTHR33375:SF1">
    <property type="entry name" value="CHROMOSOME-PARTITIONING PROTEIN PARB-RELATED"/>
    <property type="match status" value="1"/>
</dbReference>
<organism evidence="3 4">
    <name type="scientific">Paracoccus broussonetiae</name>
    <dbReference type="NCBI Taxonomy" id="3075834"/>
    <lineage>
        <taxon>Bacteria</taxon>
        <taxon>Pseudomonadati</taxon>
        <taxon>Pseudomonadota</taxon>
        <taxon>Alphaproteobacteria</taxon>
        <taxon>Rhodobacterales</taxon>
        <taxon>Paracoccaceae</taxon>
        <taxon>Paracoccus</taxon>
    </lineage>
</organism>
<dbReference type="InterPro" id="IPR050336">
    <property type="entry name" value="Chromosome_partition/occlusion"/>
</dbReference>
<gene>
    <name evidence="3" type="ORF">RM190_09795</name>
</gene>
<keyword evidence="4" id="KW-1185">Reference proteome</keyword>
<accession>A0ABU3EFD3</accession>
<evidence type="ECO:0000313" key="4">
    <source>
        <dbReference type="Proteomes" id="UP001251085"/>
    </source>
</evidence>
<sequence>MAKRRQLEAPTREQLKEIEDGFARETRLDPFGMSVPIATVAAEAAALAPLQSTEERTEAARNRKDAERFREAEARGMIARDVALSEIVTDQMMRDRMALDPEEMAELKSSILSHGLRLPIELYELAVPEGGKLYGLISGYRRLTAVKTLLGETGRGEYATIRALIRKPEGAADAFVAMVEENEIRAGLSQYERGRVAVVASDNGAFETVEEAIEQLFSSGSKAKRSKLRSFAQIHEELGDLLIYPQVLTERQGLRLAGALRAGMTDELRRVLATGQPSDGDAEWALLEPVVQRGEDAPRDTSRGGRPRRVAAPSPSQKVKYLSDGVRLRLDHDVQGHFIRIEGMPLDDEVLEAIMQAVEIALMKGT</sequence>
<evidence type="ECO:0000256" key="1">
    <source>
        <dbReference type="SAM" id="MobiDB-lite"/>
    </source>
</evidence>
<feature type="domain" description="ParB-like N-terminal" evidence="2">
    <location>
        <begin position="85"/>
        <end position="183"/>
    </location>
</feature>
<feature type="region of interest" description="Disordered" evidence="1">
    <location>
        <begin position="293"/>
        <end position="316"/>
    </location>
</feature>
<proteinExistence type="predicted"/>
<dbReference type="EMBL" id="JAVRQI010000006">
    <property type="protein sequence ID" value="MDT1062150.1"/>
    <property type="molecule type" value="Genomic_DNA"/>
</dbReference>
<dbReference type="InterPro" id="IPR036086">
    <property type="entry name" value="ParB/Sulfiredoxin_sf"/>
</dbReference>
<evidence type="ECO:0000259" key="2">
    <source>
        <dbReference type="SMART" id="SM00470"/>
    </source>
</evidence>